<dbReference type="RefSeq" id="WP_016403133.1">
    <property type="nucleotide sequence ID" value="NZ_BARX01000026.1"/>
</dbReference>
<feature type="transmembrane region" description="Helical" evidence="2">
    <location>
        <begin position="50"/>
        <end position="70"/>
    </location>
</feature>
<proteinExistence type="predicted"/>
<dbReference type="OrthoDB" id="8481281at2"/>
<evidence type="ECO:0000313" key="4">
    <source>
        <dbReference type="Proteomes" id="UP000014461"/>
    </source>
</evidence>
<comment type="caution">
    <text evidence="3">The sequence shown here is derived from an EMBL/GenBank/DDBJ whole genome shotgun (WGS) entry which is preliminary data.</text>
</comment>
<feature type="transmembrane region" description="Helical" evidence="2">
    <location>
        <begin position="24"/>
        <end position="44"/>
    </location>
</feature>
<reference evidence="3" key="1">
    <citation type="journal article" date="2013" name="Genome Announc.">
        <title>Draft Genome Sequence of Agarivorans albus Strain MKT 106T, an Agarolytic Marine Bacterium.</title>
        <authorList>
            <person name="Yasuike M."/>
            <person name="Nakamura Y."/>
            <person name="Kai W."/>
            <person name="Fujiwara A."/>
            <person name="Fukui Y."/>
            <person name="Satomi M."/>
            <person name="Sano M."/>
        </authorList>
    </citation>
    <scope>NUCLEOTIDE SEQUENCE [LARGE SCALE GENOMIC DNA]</scope>
</reference>
<feature type="region of interest" description="Disordered" evidence="1">
    <location>
        <begin position="613"/>
        <end position="659"/>
    </location>
</feature>
<feature type="transmembrane region" description="Helical" evidence="2">
    <location>
        <begin position="301"/>
        <end position="322"/>
    </location>
</feature>
<organism evidence="3 4">
    <name type="scientific">Agarivorans albus MKT 106</name>
    <dbReference type="NCBI Taxonomy" id="1331007"/>
    <lineage>
        <taxon>Bacteria</taxon>
        <taxon>Pseudomonadati</taxon>
        <taxon>Pseudomonadota</taxon>
        <taxon>Gammaproteobacteria</taxon>
        <taxon>Alteromonadales</taxon>
        <taxon>Alteromonadaceae</taxon>
        <taxon>Agarivorans</taxon>
    </lineage>
</organism>
<name>R9PU12_AGAAL</name>
<feature type="transmembrane region" description="Helical" evidence="2">
    <location>
        <begin position="160"/>
        <end position="180"/>
    </location>
</feature>
<protein>
    <submittedName>
        <fullName evidence="3">Uncharacterized protein</fullName>
    </submittedName>
</protein>
<evidence type="ECO:0000313" key="3">
    <source>
        <dbReference type="EMBL" id="GAD03366.1"/>
    </source>
</evidence>
<keyword evidence="4" id="KW-1185">Reference proteome</keyword>
<feature type="transmembrane region" description="Helical" evidence="2">
    <location>
        <begin position="467"/>
        <end position="487"/>
    </location>
</feature>
<keyword evidence="2" id="KW-1133">Transmembrane helix</keyword>
<dbReference type="STRING" id="1331007.AALB_3446"/>
<dbReference type="AlphaFoldDB" id="R9PU12"/>
<feature type="transmembrane region" description="Helical" evidence="2">
    <location>
        <begin position="417"/>
        <end position="434"/>
    </location>
</feature>
<evidence type="ECO:0000256" key="1">
    <source>
        <dbReference type="SAM" id="MobiDB-lite"/>
    </source>
</evidence>
<keyword evidence="2" id="KW-0812">Transmembrane</keyword>
<sequence>MSFEHGSLDLGIRNPFRFEGTLRAIRGGITALLGLLSLLNVASAVQTHPITGWTFAIIGFVLMANGLWTLGRGLMQVMRFYVGRSAPTSLSYNHASSEQDSAKREQRDVAYDQQQIESMLVGSKNYTFKEPVGLVARMLHTLFPKITFVPYPIQNLAQRIVGALVQTLVALFAFAILSFVTSVGLAGDKATILMPFFAFTLLCYVALVWFKAGRPLNRSLGRGIETVSAFGFVKMVAVCVSVPVLVNMLLGKLFAYELGQYQDVIAAQLRGLEIEAELSEGMTWATQMLDLAYNSYSNSTWLGLIFVFSVISCALVLGLTALRAKQANPTTEITDKLPRTSEVGARPMDIFNEFTHQVMERRRYKKVPNRVYKPLSARQNPNNGEFDGELIQETQPKTVEKNDEPVSKKMRIASTSLAQALLLIASLLVFYALTPLTTYTSFFDGVVFELLDDETGPAFVQTTIESFFTILTLLVAATICAIFGRLLSNLSHPFWSEIQFESSLVYFKCKGTVKEDTRTFGKGYNDSTSLETSVFTSTIQPRLFVTRVISSTFAGIGSTNLMFPRHIMTMHGDENLADELHHELMHSIGNRAGTAAMNDEQRKVVDEYNSSNLQMKAESAPERLANRSSELSLDAPKAQAALAQKEDHEAEANSEIEIQ</sequence>
<gene>
    <name evidence="3" type="ORF">AALB_3446</name>
</gene>
<feature type="region of interest" description="Disordered" evidence="1">
    <location>
        <begin position="376"/>
        <end position="403"/>
    </location>
</feature>
<evidence type="ECO:0000256" key="2">
    <source>
        <dbReference type="SAM" id="Phobius"/>
    </source>
</evidence>
<feature type="transmembrane region" description="Helical" evidence="2">
    <location>
        <begin position="231"/>
        <end position="250"/>
    </location>
</feature>
<accession>R9PU12</accession>
<dbReference type="EMBL" id="BARX01000026">
    <property type="protein sequence ID" value="GAD03366.1"/>
    <property type="molecule type" value="Genomic_DNA"/>
</dbReference>
<keyword evidence="2" id="KW-0472">Membrane</keyword>
<dbReference type="Proteomes" id="UP000014461">
    <property type="component" value="Unassembled WGS sequence"/>
</dbReference>
<feature type="transmembrane region" description="Helical" evidence="2">
    <location>
        <begin position="192"/>
        <end position="210"/>
    </location>
</feature>